<gene>
    <name evidence="2" type="ORF">ALC53_02579</name>
</gene>
<organism evidence="2 3">
    <name type="scientific">Atta colombica</name>
    <dbReference type="NCBI Taxonomy" id="520822"/>
    <lineage>
        <taxon>Eukaryota</taxon>
        <taxon>Metazoa</taxon>
        <taxon>Ecdysozoa</taxon>
        <taxon>Arthropoda</taxon>
        <taxon>Hexapoda</taxon>
        <taxon>Insecta</taxon>
        <taxon>Pterygota</taxon>
        <taxon>Neoptera</taxon>
        <taxon>Endopterygota</taxon>
        <taxon>Hymenoptera</taxon>
        <taxon>Apocrita</taxon>
        <taxon>Aculeata</taxon>
        <taxon>Formicoidea</taxon>
        <taxon>Formicidae</taxon>
        <taxon>Myrmicinae</taxon>
        <taxon>Atta</taxon>
    </lineage>
</organism>
<evidence type="ECO:0000313" key="3">
    <source>
        <dbReference type="Proteomes" id="UP000078540"/>
    </source>
</evidence>
<dbReference type="AlphaFoldDB" id="A0A195BRH4"/>
<evidence type="ECO:0000256" key="1">
    <source>
        <dbReference type="SAM" id="MobiDB-lite"/>
    </source>
</evidence>
<feature type="region of interest" description="Disordered" evidence="1">
    <location>
        <begin position="176"/>
        <end position="195"/>
    </location>
</feature>
<evidence type="ECO:0000313" key="2">
    <source>
        <dbReference type="EMBL" id="KYM88814.1"/>
    </source>
</evidence>
<dbReference type="Proteomes" id="UP000078540">
    <property type="component" value="Unassembled WGS sequence"/>
</dbReference>
<reference evidence="2 3" key="1">
    <citation type="submission" date="2015-09" db="EMBL/GenBank/DDBJ databases">
        <title>Atta colombica WGS genome.</title>
        <authorList>
            <person name="Nygaard S."/>
            <person name="Hu H."/>
            <person name="Boomsma J."/>
            <person name="Zhang G."/>
        </authorList>
    </citation>
    <scope>NUCLEOTIDE SEQUENCE [LARGE SCALE GENOMIC DNA]</scope>
    <source>
        <strain evidence="2">Treedump-2</strain>
        <tissue evidence="2">Whole body</tissue>
    </source>
</reference>
<keyword evidence="3" id="KW-1185">Reference proteome</keyword>
<accession>A0A195BRH4</accession>
<name>A0A195BRH4_9HYME</name>
<dbReference type="EMBL" id="KQ976423">
    <property type="protein sequence ID" value="KYM88814.1"/>
    <property type="molecule type" value="Genomic_DNA"/>
</dbReference>
<sequence>MKSGFCHEWLTTVERPNCDAQYSNKSGKRKTKGTLSIQDPSKLGSFDLESLSDVAGYGIRQRSFALVKVPVSRGKGSWRRPFSLFLEFYLSGVGYLRLRRGIRRRGYNTGRGKIRQDVERSSSVTATKFRPQSLKESLVSQQPTAVQLSCILSCSLLFSWQSRELWLRHARRAANARNGQRSKKTKRQMRRNVEL</sequence>
<protein>
    <submittedName>
        <fullName evidence="2">Uncharacterized protein</fullName>
    </submittedName>
</protein>
<proteinExistence type="predicted"/>